<comment type="similarity">
    <text evidence="5">Belongs to the cysteine-rich repeat secretory protein family.</text>
</comment>
<dbReference type="AlphaFoldDB" id="A0AAV1DKJ0"/>
<evidence type="ECO:0000256" key="3">
    <source>
        <dbReference type="ARBA" id="ARBA00022729"/>
    </source>
</evidence>
<keyword evidence="9" id="KW-1185">Reference proteome</keyword>
<feature type="chain" id="PRO_5043583939" evidence="6">
    <location>
        <begin position="21"/>
        <end position="245"/>
    </location>
</feature>
<proteinExistence type="inferred from homology"/>
<sequence length="245" mass="26736">MASFPLVFLLLLCSSTASLASIISFCNENSTLASAQMSANIDVVLAQLDSNTAKNGGFSIATYGQGKDTVYGLGQCRKDVNSSACSTCIHDAAAYIRQSCYYEANSTDERIYYDSCLLRYSDQKFFGIFDPSGVINLPYAGKPYGNKVENPKVFRQQLSTLMNDMISQAIAPANKGFFGKGSFNTSASETIYGVVQCTQDLSTSTCSTCLKTGFANLDRFCRKGRTKGCQILYGSCFLRYEKNPF</sequence>
<dbReference type="PANTHER" id="PTHR32411:SF55">
    <property type="entry name" value="CYSTEINE-RICH REPEAT SECRETORY PROTEIN 55"/>
    <property type="match status" value="1"/>
</dbReference>
<keyword evidence="2" id="KW-0964">Secreted</keyword>
<comment type="subcellular location">
    <subcellularLocation>
        <location evidence="1">Secreted</location>
    </subcellularLocation>
</comment>
<dbReference type="GO" id="GO:0005576">
    <property type="term" value="C:extracellular region"/>
    <property type="evidence" value="ECO:0007669"/>
    <property type="project" value="UniProtKB-SubCell"/>
</dbReference>
<evidence type="ECO:0000256" key="2">
    <source>
        <dbReference type="ARBA" id="ARBA00022525"/>
    </source>
</evidence>
<reference evidence="8" key="1">
    <citation type="submission" date="2023-03" db="EMBL/GenBank/DDBJ databases">
        <authorList>
            <person name="Julca I."/>
        </authorList>
    </citation>
    <scope>NUCLEOTIDE SEQUENCE</scope>
</reference>
<protein>
    <submittedName>
        <fullName evidence="8">OLC1v1006638C1</fullName>
    </submittedName>
</protein>
<feature type="domain" description="Gnk2-homologous" evidence="7">
    <location>
        <begin position="136"/>
        <end position="245"/>
    </location>
</feature>
<evidence type="ECO:0000259" key="7">
    <source>
        <dbReference type="PROSITE" id="PS51473"/>
    </source>
</evidence>
<keyword evidence="4" id="KW-0677">Repeat</keyword>
<evidence type="ECO:0000256" key="6">
    <source>
        <dbReference type="SAM" id="SignalP"/>
    </source>
</evidence>
<evidence type="ECO:0000256" key="1">
    <source>
        <dbReference type="ARBA" id="ARBA00004613"/>
    </source>
</evidence>
<evidence type="ECO:0000313" key="8">
    <source>
        <dbReference type="EMBL" id="CAI9107312.1"/>
    </source>
</evidence>
<evidence type="ECO:0000256" key="5">
    <source>
        <dbReference type="ARBA" id="ARBA00038515"/>
    </source>
</evidence>
<evidence type="ECO:0000313" key="9">
    <source>
        <dbReference type="Proteomes" id="UP001161247"/>
    </source>
</evidence>
<evidence type="ECO:0000256" key="4">
    <source>
        <dbReference type="ARBA" id="ARBA00022737"/>
    </source>
</evidence>
<dbReference type="CDD" id="cd23509">
    <property type="entry name" value="Gnk2-like"/>
    <property type="match status" value="2"/>
</dbReference>
<keyword evidence="3 6" id="KW-0732">Signal</keyword>
<dbReference type="Pfam" id="PF01657">
    <property type="entry name" value="Stress-antifung"/>
    <property type="match status" value="2"/>
</dbReference>
<dbReference type="InterPro" id="IPR038408">
    <property type="entry name" value="GNK2_sf"/>
</dbReference>
<name>A0AAV1DKJ0_OLDCO</name>
<organism evidence="8 9">
    <name type="scientific">Oldenlandia corymbosa var. corymbosa</name>
    <dbReference type="NCBI Taxonomy" id="529605"/>
    <lineage>
        <taxon>Eukaryota</taxon>
        <taxon>Viridiplantae</taxon>
        <taxon>Streptophyta</taxon>
        <taxon>Embryophyta</taxon>
        <taxon>Tracheophyta</taxon>
        <taxon>Spermatophyta</taxon>
        <taxon>Magnoliopsida</taxon>
        <taxon>eudicotyledons</taxon>
        <taxon>Gunneridae</taxon>
        <taxon>Pentapetalae</taxon>
        <taxon>asterids</taxon>
        <taxon>lamiids</taxon>
        <taxon>Gentianales</taxon>
        <taxon>Rubiaceae</taxon>
        <taxon>Rubioideae</taxon>
        <taxon>Spermacoceae</taxon>
        <taxon>Hedyotis-Oldenlandia complex</taxon>
        <taxon>Oldenlandia</taxon>
    </lineage>
</organism>
<gene>
    <name evidence="8" type="ORF">OLC1_LOCUS15659</name>
</gene>
<dbReference type="Gene3D" id="3.30.430.20">
    <property type="entry name" value="Gnk2 domain, C-X8-C-X2-C motif"/>
    <property type="match status" value="2"/>
</dbReference>
<dbReference type="PROSITE" id="PS51473">
    <property type="entry name" value="GNK2"/>
    <property type="match status" value="2"/>
</dbReference>
<dbReference type="InterPro" id="IPR050581">
    <property type="entry name" value="CRR_secretory_protein"/>
</dbReference>
<dbReference type="EMBL" id="OX459122">
    <property type="protein sequence ID" value="CAI9107312.1"/>
    <property type="molecule type" value="Genomic_DNA"/>
</dbReference>
<dbReference type="Proteomes" id="UP001161247">
    <property type="component" value="Chromosome 5"/>
</dbReference>
<dbReference type="InterPro" id="IPR002902">
    <property type="entry name" value="GNK2"/>
</dbReference>
<feature type="signal peptide" evidence="6">
    <location>
        <begin position="1"/>
        <end position="20"/>
    </location>
</feature>
<accession>A0AAV1DKJ0</accession>
<feature type="domain" description="Gnk2-homologous" evidence="7">
    <location>
        <begin position="19"/>
        <end position="125"/>
    </location>
</feature>
<dbReference type="PANTHER" id="PTHR32411">
    <property type="entry name" value="CYSTEINE-RICH REPEAT SECRETORY PROTEIN 38-RELATED"/>
    <property type="match status" value="1"/>
</dbReference>